<dbReference type="Gene3D" id="1.10.510.10">
    <property type="entry name" value="Transferase(Phosphotransferase) domain 1"/>
    <property type="match status" value="1"/>
</dbReference>
<gene>
    <name evidence="2" type="ORF">B0H16DRAFT_1721414</name>
</gene>
<name>A0AAD7J5W5_9AGAR</name>
<dbReference type="PROSITE" id="PS00109">
    <property type="entry name" value="PROTEIN_KINASE_TYR"/>
    <property type="match status" value="1"/>
</dbReference>
<dbReference type="SUPFAM" id="SSF56112">
    <property type="entry name" value="Protein kinase-like (PK-like)"/>
    <property type="match status" value="1"/>
</dbReference>
<dbReference type="PROSITE" id="PS50011">
    <property type="entry name" value="PROTEIN_KINASE_DOM"/>
    <property type="match status" value="1"/>
</dbReference>
<protein>
    <submittedName>
        <fullName evidence="2">Kinase-like domain-containing protein</fullName>
    </submittedName>
</protein>
<accession>A0AAD7J5W5</accession>
<keyword evidence="2" id="KW-0418">Kinase</keyword>
<dbReference type="EMBL" id="JARKIB010000045">
    <property type="protein sequence ID" value="KAJ7756941.1"/>
    <property type="molecule type" value="Genomic_DNA"/>
</dbReference>
<dbReference type="PANTHER" id="PTHR37171">
    <property type="entry name" value="SERINE/THREONINE-PROTEIN KINASE YRZF-RELATED"/>
    <property type="match status" value="1"/>
</dbReference>
<sequence length="186" mass="20159">MRGNFDVNGFVLQGNLDLNGFVVQITESVLLRINPGPPVLQLTDCISNGKTARVYTAVLEGQPVILKTVPWESEDLTRELTAYQRLGHLPCVPRLLGLYAPLGEDWVGFVLEDVGSPIGLMGFGDIADSTREAILNAVISIHHHGISHEDVAARNVLMKDGHVFIIDFGEAVDTSACRTAAPSCLR</sequence>
<proteinExistence type="predicted"/>
<dbReference type="GO" id="GO:0004672">
    <property type="term" value="F:protein kinase activity"/>
    <property type="evidence" value="ECO:0007669"/>
    <property type="project" value="InterPro"/>
</dbReference>
<dbReference type="AlphaFoldDB" id="A0AAD7J5W5"/>
<feature type="domain" description="Protein kinase" evidence="1">
    <location>
        <begin position="40"/>
        <end position="186"/>
    </location>
</feature>
<comment type="caution">
    <text evidence="2">The sequence shown here is derived from an EMBL/GenBank/DDBJ whole genome shotgun (WGS) entry which is preliminary data.</text>
</comment>
<evidence type="ECO:0000259" key="1">
    <source>
        <dbReference type="PROSITE" id="PS50011"/>
    </source>
</evidence>
<dbReference type="Pfam" id="PF00069">
    <property type="entry name" value="Pkinase"/>
    <property type="match status" value="1"/>
</dbReference>
<dbReference type="InterPro" id="IPR008266">
    <property type="entry name" value="Tyr_kinase_AS"/>
</dbReference>
<evidence type="ECO:0000313" key="2">
    <source>
        <dbReference type="EMBL" id="KAJ7756941.1"/>
    </source>
</evidence>
<dbReference type="InterPro" id="IPR011009">
    <property type="entry name" value="Kinase-like_dom_sf"/>
</dbReference>
<dbReference type="InterPro" id="IPR000719">
    <property type="entry name" value="Prot_kinase_dom"/>
</dbReference>
<organism evidence="2 3">
    <name type="scientific">Mycena metata</name>
    <dbReference type="NCBI Taxonomy" id="1033252"/>
    <lineage>
        <taxon>Eukaryota</taxon>
        <taxon>Fungi</taxon>
        <taxon>Dikarya</taxon>
        <taxon>Basidiomycota</taxon>
        <taxon>Agaricomycotina</taxon>
        <taxon>Agaricomycetes</taxon>
        <taxon>Agaricomycetidae</taxon>
        <taxon>Agaricales</taxon>
        <taxon>Marasmiineae</taxon>
        <taxon>Mycenaceae</taxon>
        <taxon>Mycena</taxon>
    </lineage>
</organism>
<dbReference type="InterPro" id="IPR052396">
    <property type="entry name" value="Meiotic_Drive_Suppr_Kinase"/>
</dbReference>
<dbReference type="PANTHER" id="PTHR37171:SF1">
    <property type="entry name" value="SERINE_THREONINE-PROTEIN KINASE YRZF-RELATED"/>
    <property type="match status" value="1"/>
</dbReference>
<keyword evidence="3" id="KW-1185">Reference proteome</keyword>
<dbReference type="Proteomes" id="UP001215598">
    <property type="component" value="Unassembled WGS sequence"/>
</dbReference>
<keyword evidence="2" id="KW-0808">Transferase</keyword>
<dbReference type="GO" id="GO:0005524">
    <property type="term" value="F:ATP binding"/>
    <property type="evidence" value="ECO:0007669"/>
    <property type="project" value="InterPro"/>
</dbReference>
<reference evidence="2" key="1">
    <citation type="submission" date="2023-03" db="EMBL/GenBank/DDBJ databases">
        <title>Massive genome expansion in bonnet fungi (Mycena s.s.) driven by repeated elements and novel gene families across ecological guilds.</title>
        <authorList>
            <consortium name="Lawrence Berkeley National Laboratory"/>
            <person name="Harder C.B."/>
            <person name="Miyauchi S."/>
            <person name="Viragh M."/>
            <person name="Kuo A."/>
            <person name="Thoen E."/>
            <person name="Andreopoulos B."/>
            <person name="Lu D."/>
            <person name="Skrede I."/>
            <person name="Drula E."/>
            <person name="Henrissat B."/>
            <person name="Morin E."/>
            <person name="Kohler A."/>
            <person name="Barry K."/>
            <person name="LaButti K."/>
            <person name="Morin E."/>
            <person name="Salamov A."/>
            <person name="Lipzen A."/>
            <person name="Mereny Z."/>
            <person name="Hegedus B."/>
            <person name="Baldrian P."/>
            <person name="Stursova M."/>
            <person name="Weitz H."/>
            <person name="Taylor A."/>
            <person name="Grigoriev I.V."/>
            <person name="Nagy L.G."/>
            <person name="Martin F."/>
            <person name="Kauserud H."/>
        </authorList>
    </citation>
    <scope>NUCLEOTIDE SEQUENCE</scope>
    <source>
        <strain evidence="2">CBHHK182m</strain>
    </source>
</reference>
<evidence type="ECO:0000313" key="3">
    <source>
        <dbReference type="Proteomes" id="UP001215598"/>
    </source>
</evidence>